<dbReference type="Proteomes" id="UP000410492">
    <property type="component" value="Unassembled WGS sequence"/>
</dbReference>
<protein>
    <submittedName>
        <fullName evidence="2">Uncharacterized protein</fullName>
    </submittedName>
</protein>
<evidence type="ECO:0000256" key="1">
    <source>
        <dbReference type="SAM" id="Phobius"/>
    </source>
</evidence>
<keyword evidence="3" id="KW-1185">Reference proteome</keyword>
<evidence type="ECO:0000313" key="2">
    <source>
        <dbReference type="EMBL" id="VEN47478.1"/>
    </source>
</evidence>
<evidence type="ECO:0000313" key="3">
    <source>
        <dbReference type="Proteomes" id="UP000410492"/>
    </source>
</evidence>
<keyword evidence="1" id="KW-1133">Transmembrane helix</keyword>
<name>A0A653CHT8_CALMS</name>
<gene>
    <name evidence="2" type="ORF">CALMAC_LOCUS9235</name>
</gene>
<sequence length="49" mass="5641">MKPDPTGLDWNLKKTLAMDEENIFLKWLAIGVVVFVIFAMVCLDENEEL</sequence>
<keyword evidence="1" id="KW-0812">Transmembrane</keyword>
<organism evidence="2 3">
    <name type="scientific">Callosobruchus maculatus</name>
    <name type="common">Southern cowpea weevil</name>
    <name type="synonym">Pulse bruchid</name>
    <dbReference type="NCBI Taxonomy" id="64391"/>
    <lineage>
        <taxon>Eukaryota</taxon>
        <taxon>Metazoa</taxon>
        <taxon>Ecdysozoa</taxon>
        <taxon>Arthropoda</taxon>
        <taxon>Hexapoda</taxon>
        <taxon>Insecta</taxon>
        <taxon>Pterygota</taxon>
        <taxon>Neoptera</taxon>
        <taxon>Endopterygota</taxon>
        <taxon>Coleoptera</taxon>
        <taxon>Polyphaga</taxon>
        <taxon>Cucujiformia</taxon>
        <taxon>Chrysomeloidea</taxon>
        <taxon>Chrysomelidae</taxon>
        <taxon>Bruchinae</taxon>
        <taxon>Bruchini</taxon>
        <taxon>Callosobruchus</taxon>
    </lineage>
</organism>
<feature type="transmembrane region" description="Helical" evidence="1">
    <location>
        <begin position="23"/>
        <end position="43"/>
    </location>
</feature>
<proteinExistence type="predicted"/>
<dbReference type="AlphaFoldDB" id="A0A653CHT8"/>
<reference evidence="2 3" key="1">
    <citation type="submission" date="2019-01" db="EMBL/GenBank/DDBJ databases">
        <authorList>
            <person name="Sayadi A."/>
        </authorList>
    </citation>
    <scope>NUCLEOTIDE SEQUENCE [LARGE SCALE GENOMIC DNA]</scope>
</reference>
<accession>A0A653CHT8</accession>
<dbReference type="EMBL" id="CAACVG010007879">
    <property type="protein sequence ID" value="VEN47478.1"/>
    <property type="molecule type" value="Genomic_DNA"/>
</dbReference>
<dbReference type="OrthoDB" id="185659at2759"/>
<keyword evidence="1" id="KW-0472">Membrane</keyword>